<evidence type="ECO:0000256" key="3">
    <source>
        <dbReference type="ARBA" id="ARBA00018091"/>
    </source>
</evidence>
<proteinExistence type="inferred from homology"/>
<protein>
    <recommendedName>
        <fullName evidence="3 7">Capsid protein</fullName>
    </recommendedName>
</protein>
<keyword evidence="10" id="KW-1185">Reference proteome</keyword>
<evidence type="ECO:0000256" key="1">
    <source>
        <dbReference type="ARBA" id="ARBA00004328"/>
    </source>
</evidence>
<keyword evidence="5 7" id="KW-0167">Capsid protein</keyword>
<dbReference type="OrthoDB" id="3295at10239"/>
<reference evidence="9 10" key="1">
    <citation type="journal article" date="2000" name="J. Gen. Virol.">
        <title>Characterization of a highly divergent TT virus genome.</title>
        <authorList>
            <person name="Hallett R.L."/>
            <person name="Clewley J.P."/>
            <person name="Bobet F."/>
            <person name="McKiernan P.J."/>
            <person name="Teo C.G."/>
        </authorList>
    </citation>
    <scope>NUCLEOTIDE SEQUENCE [LARGE SCALE GENOMIC DNA]</scope>
    <source>
        <strain evidence="9">PMV</strain>
    </source>
</reference>
<dbReference type="InterPro" id="IPR004219">
    <property type="entry name" value="TTvirus_Unk"/>
</dbReference>
<dbReference type="KEGG" id="vg:9086546"/>
<comment type="similarity">
    <text evidence="2 7">Belongs to the anelloviridae capsid protein family.</text>
</comment>
<evidence type="ECO:0000256" key="2">
    <source>
        <dbReference type="ARBA" id="ARBA00006131"/>
    </source>
</evidence>
<dbReference type="GO" id="GO:0039615">
    <property type="term" value="C:T=1 icosahedral viral capsid"/>
    <property type="evidence" value="ECO:0007669"/>
    <property type="project" value="UniProtKB-UniRule"/>
</dbReference>
<dbReference type="Pfam" id="PF02956">
    <property type="entry name" value="TT_ORF1"/>
    <property type="match status" value="1"/>
</dbReference>
<keyword evidence="6 7" id="KW-0946">Virion</keyword>
<evidence type="ECO:0000256" key="7">
    <source>
        <dbReference type="RuleBase" id="RU361230"/>
    </source>
</evidence>
<comment type="subcellular location">
    <subcellularLocation>
        <location evidence="1 7">Virion</location>
    </subcellularLocation>
</comment>
<evidence type="ECO:0000256" key="4">
    <source>
        <dbReference type="ARBA" id="ARBA00022431"/>
    </source>
</evidence>
<gene>
    <name evidence="9" type="primary">ORF1</name>
</gene>
<feature type="region of interest" description="Disordered" evidence="8">
    <location>
        <begin position="670"/>
        <end position="704"/>
    </location>
</feature>
<dbReference type="EMBL" id="AF261761">
    <property type="protein sequence ID" value="AAF82559.1"/>
    <property type="molecule type" value="Genomic_DNA"/>
</dbReference>
<keyword evidence="4 7" id="KW-1140">T=1 icosahedral capsid protein</keyword>
<dbReference type="RefSeq" id="YP_003587862.1">
    <property type="nucleotide sequence ID" value="NC_014080.1"/>
</dbReference>
<evidence type="ECO:0000313" key="10">
    <source>
        <dbReference type="Proteomes" id="UP000172761"/>
    </source>
</evidence>
<evidence type="ECO:0000313" key="9">
    <source>
        <dbReference type="EMBL" id="AAF82559.1"/>
    </source>
</evidence>
<evidence type="ECO:0000256" key="5">
    <source>
        <dbReference type="ARBA" id="ARBA00022561"/>
    </source>
</evidence>
<dbReference type="GeneID" id="9086546"/>
<evidence type="ECO:0000256" key="8">
    <source>
        <dbReference type="SAM" id="MobiDB-lite"/>
    </source>
</evidence>
<comment type="function">
    <text evidence="7">Self-assembles to form an icosahedral capsid.</text>
</comment>
<evidence type="ECO:0000256" key="6">
    <source>
        <dbReference type="ARBA" id="ARBA00022844"/>
    </source>
</evidence>
<sequence length="766" mass="90845">MAWRWWWRRRRRWPRRRRTTWRRRPRPRRRRRTARTRRRGRVRRWRRRGRGWRRRTYIRRRRRRKKKINIQQWNPATVKKCVVTGYVPLLICGTGTTGTTYKNYGSHINDYTKFDPFGGGFSTLMFNLRILFDEYKKQRCRWSRSNDELELVRYLGCSFTLYREQNVDFLFKYNRRQPFSDSQLTGPSLHPGIIMKQKRKVIVPSYKTKPKGRPVKRIRIKPPTLFTDRWYFQKDFSNFPLVTISASAASLRFPFCSPQTGNICIYFQILDPYWYNRRMSITPDLLKSNYESFFSVLNTKFSSSPLYPNVATTVPSGPIGTVFNTFKTQEHVVDPRWDTVKKQSTGSQWSNTFVDSHWGDHIYENTSSKSILTAMKDNATKMYDRRKRDTYLGSKYLNYRTGLYSSIFLANERTSPDFPGLYQEVVYNPLVDEGEGNIVWIDWCSKDDTTFRDLPQRYAVKDIPLWAAFMGYRDYVTKALHDPGLSKEVRVTIICPYTKPKLYNPDSTDEGYVPYDYNFGKGKMPDGNGYIPIAYRFQWYPCMFHQQNFMNDIVQSGPFAYHGEEKSCTLTAKYRFRFLFGGNPISQQVIKDPSKQPDFQIPGARDLFSTVQVTNPKLIDEGYFFNAWDIRRGLFGFSAIKRMQNQQIPTKYFTGPPKRPRFEVPAIANAGSDLHPTKWHPWNETSEEEEDQKEDSPSPQTKAPLQLILKQQLREQRELKRRIQFLVKQLVKTQYHLHAPIIPSRTSSLTVPRDDQKNIFQQRLEM</sequence>
<accession>Q9IFV0</accession>
<organism evidence="9 10">
    <name type="scientific">Torque teno virus 7</name>
    <dbReference type="NCBI Taxonomy" id="687346"/>
    <lineage>
        <taxon>Viruses</taxon>
        <taxon>Monodnaviria</taxon>
        <taxon>Shotokuvirae</taxon>
        <taxon>Commensaviricota</taxon>
        <taxon>Cardeaviricetes</taxon>
        <taxon>Sanitavirales</taxon>
        <taxon>Anelloviridae</taxon>
        <taxon>Alphatorquevirus</taxon>
        <taxon>Alphatorquevirus homin7</taxon>
    </lineage>
</organism>
<dbReference type="Proteomes" id="UP000172761">
    <property type="component" value="Segment"/>
</dbReference>
<name>Q9IFV0_9VIRU</name>